<evidence type="ECO:0000256" key="1">
    <source>
        <dbReference type="ARBA" id="ARBA00009995"/>
    </source>
</evidence>
<dbReference type="EC" id="2.4.1.-" evidence="5"/>
<keyword evidence="7" id="KW-1185">Reference proteome</keyword>
<reference evidence="6" key="1">
    <citation type="submission" date="2020-03" db="EMBL/GenBank/DDBJ databases">
        <title>A high-quality chromosome-level genome assembly of a woody plant with both climbing and erect habits, Rhamnella rubrinervis.</title>
        <authorList>
            <person name="Lu Z."/>
            <person name="Yang Y."/>
            <person name="Zhu X."/>
            <person name="Sun Y."/>
        </authorList>
    </citation>
    <scope>NUCLEOTIDE SEQUENCE</scope>
    <source>
        <strain evidence="6">BYM</strain>
        <tissue evidence="6">Leaf</tissue>
    </source>
</reference>
<organism evidence="6 7">
    <name type="scientific">Rhamnella rubrinervis</name>
    <dbReference type="NCBI Taxonomy" id="2594499"/>
    <lineage>
        <taxon>Eukaryota</taxon>
        <taxon>Viridiplantae</taxon>
        <taxon>Streptophyta</taxon>
        <taxon>Embryophyta</taxon>
        <taxon>Tracheophyta</taxon>
        <taxon>Spermatophyta</taxon>
        <taxon>Magnoliopsida</taxon>
        <taxon>eudicotyledons</taxon>
        <taxon>Gunneridae</taxon>
        <taxon>Pentapetalae</taxon>
        <taxon>rosids</taxon>
        <taxon>fabids</taxon>
        <taxon>Rosales</taxon>
        <taxon>Rhamnaceae</taxon>
        <taxon>rhamnoid group</taxon>
        <taxon>Rhamneae</taxon>
        <taxon>Rhamnella</taxon>
    </lineage>
</organism>
<gene>
    <name evidence="6" type="ORF">FNV43_RR09955</name>
</gene>
<dbReference type="InterPro" id="IPR035595">
    <property type="entry name" value="UDP_glycos_trans_CS"/>
</dbReference>
<dbReference type="PROSITE" id="PS00375">
    <property type="entry name" value="UDPGT"/>
    <property type="match status" value="1"/>
</dbReference>
<comment type="caution">
    <text evidence="6">The sequence shown here is derived from an EMBL/GenBank/DDBJ whole genome shotgun (WGS) entry which is preliminary data.</text>
</comment>
<dbReference type="FunFam" id="3.40.50.2000:FF:000020">
    <property type="entry name" value="Glycosyltransferase"/>
    <property type="match status" value="1"/>
</dbReference>
<dbReference type="InterPro" id="IPR002213">
    <property type="entry name" value="UDP_glucos_trans"/>
</dbReference>
<dbReference type="Gene3D" id="3.40.50.2000">
    <property type="entry name" value="Glycogen Phosphorylase B"/>
    <property type="match status" value="2"/>
</dbReference>
<evidence type="ECO:0000256" key="5">
    <source>
        <dbReference type="RuleBase" id="RU362057"/>
    </source>
</evidence>
<evidence type="ECO:0000256" key="3">
    <source>
        <dbReference type="ARBA" id="ARBA00022679"/>
    </source>
</evidence>
<evidence type="ECO:0000256" key="4">
    <source>
        <dbReference type="RuleBase" id="RU003718"/>
    </source>
</evidence>
<evidence type="ECO:0000256" key="2">
    <source>
        <dbReference type="ARBA" id="ARBA00022676"/>
    </source>
</evidence>
<dbReference type="Pfam" id="PF00201">
    <property type="entry name" value="UDPGT"/>
    <property type="match status" value="1"/>
</dbReference>
<dbReference type="AlphaFoldDB" id="A0A8K0MKF5"/>
<dbReference type="EMBL" id="VOIH02000004">
    <property type="protein sequence ID" value="KAF3449227.1"/>
    <property type="molecule type" value="Genomic_DNA"/>
</dbReference>
<keyword evidence="3 4" id="KW-0808">Transferase</keyword>
<keyword evidence="2 4" id="KW-0328">Glycosyltransferase</keyword>
<dbReference type="OrthoDB" id="1191534at2759"/>
<comment type="similarity">
    <text evidence="1 4">Belongs to the UDP-glycosyltransferase family.</text>
</comment>
<dbReference type="GO" id="GO:0035251">
    <property type="term" value="F:UDP-glucosyltransferase activity"/>
    <property type="evidence" value="ECO:0007669"/>
    <property type="project" value="InterPro"/>
</dbReference>
<accession>A0A8K0MKF5</accession>
<sequence length="477" mass="53274">MQETIVLFALPGMGHTISMVELGKLILRNYSHKFSSITILITTSFLDTPAISDYIQHITRCYPSISFHRLSLQPLDSSQILKRGGMVGVMFEFSRINPPIIHKALQEISKTSTIKALVIDMFSASALSVGNELCIPTYYFITSGTSALAVFLYLPKFHEQTTPDNFDNPLVYRFPGISLVRPSDIAALISNHFLYFFSALPKANGIIVNTFDGFEPVAMKAVQDGLCVPDGPTPPVYYIGPLIGSRRKEKGGGNAIAMDEEGEEDYLSWLDKQPSRSVVFLCFGSQGTFSEKQAREVAIGLENSGKRFLWVLKKPAIDDKTKRTVELKDFELGSVLPEGFTERTRDVGRVVKSWVSQVEVLKKESVGVFVTHCGWNSILEAVVAGVPMIAWPLHSEQYLNRNALVYDMGMAVPVEQREEDGFVSGTELEKRIRELMESEKGRELRERSRKMKEMSLDAFGETGSSKLALKRFIDAIE</sequence>
<dbReference type="CDD" id="cd03784">
    <property type="entry name" value="GT1_Gtf-like"/>
    <property type="match status" value="1"/>
</dbReference>
<dbReference type="PANTHER" id="PTHR48048">
    <property type="entry name" value="GLYCOSYLTRANSFERASE"/>
    <property type="match status" value="1"/>
</dbReference>
<dbReference type="InterPro" id="IPR050481">
    <property type="entry name" value="UDP-glycosyltransf_plant"/>
</dbReference>
<name>A0A8K0MKF5_9ROSA</name>
<evidence type="ECO:0000313" key="7">
    <source>
        <dbReference type="Proteomes" id="UP000796880"/>
    </source>
</evidence>
<evidence type="ECO:0000313" key="6">
    <source>
        <dbReference type="EMBL" id="KAF3449227.1"/>
    </source>
</evidence>
<dbReference type="SUPFAM" id="SSF53756">
    <property type="entry name" value="UDP-Glycosyltransferase/glycogen phosphorylase"/>
    <property type="match status" value="1"/>
</dbReference>
<protein>
    <recommendedName>
        <fullName evidence="5">Glycosyltransferase</fullName>
        <ecNumber evidence="5">2.4.1.-</ecNumber>
    </recommendedName>
</protein>
<dbReference type="PANTHER" id="PTHR48048:SF20">
    <property type="entry name" value="GLYCOSYLTRANSFERASE"/>
    <property type="match status" value="1"/>
</dbReference>
<dbReference type="Proteomes" id="UP000796880">
    <property type="component" value="Unassembled WGS sequence"/>
</dbReference>
<proteinExistence type="inferred from homology"/>